<dbReference type="RefSeq" id="XP_013777865.2">
    <property type="nucleotide sequence ID" value="XM_013922411.2"/>
</dbReference>
<evidence type="ECO:0000313" key="5">
    <source>
        <dbReference type="Proteomes" id="UP000694941"/>
    </source>
</evidence>
<dbReference type="SUPFAM" id="SSF49265">
    <property type="entry name" value="Fibronectin type III"/>
    <property type="match status" value="2"/>
</dbReference>
<dbReference type="SMART" id="SM00060">
    <property type="entry name" value="FN3"/>
    <property type="match status" value="3"/>
</dbReference>
<keyword evidence="3" id="KW-0812">Transmembrane</keyword>
<evidence type="ECO:0000256" key="3">
    <source>
        <dbReference type="SAM" id="Phobius"/>
    </source>
</evidence>
<keyword evidence="3" id="KW-0472">Membrane</keyword>
<evidence type="ECO:0000256" key="2">
    <source>
        <dbReference type="SAM" id="MobiDB-lite"/>
    </source>
</evidence>
<dbReference type="PANTHER" id="PTHR11348">
    <property type="entry name" value="CONNECTIVE TISSUE GROWTH FACTOR-RELATED"/>
    <property type="match status" value="1"/>
</dbReference>
<dbReference type="InterPro" id="IPR036116">
    <property type="entry name" value="FN3_sf"/>
</dbReference>
<evidence type="ECO:0000256" key="1">
    <source>
        <dbReference type="ARBA" id="ARBA00022729"/>
    </source>
</evidence>
<dbReference type="PANTHER" id="PTHR11348:SF34">
    <property type="entry name" value="EPIDERMAL CELL SURFACE RECEPTOR-RELATED"/>
    <property type="match status" value="1"/>
</dbReference>
<evidence type="ECO:0000259" key="4">
    <source>
        <dbReference type="PROSITE" id="PS50853"/>
    </source>
</evidence>
<keyword evidence="6" id="KW-0675">Receptor</keyword>
<dbReference type="CDD" id="cd00063">
    <property type="entry name" value="FN3"/>
    <property type="match status" value="1"/>
</dbReference>
<dbReference type="InterPro" id="IPR003961">
    <property type="entry name" value="FN3_dom"/>
</dbReference>
<sequence>MCSHGLADTVESPEGSLEDEALITDRRDNVTMMGDQYLLSSKEDQKMKQDEKLSDNQSSIDITFPPKSQDEKPSNNQSSIDITFPPKSQDEKPSNNQSSIDITFPPKLFTETDGESVNATISPFLGNDSDALETDNKTSEMPLMASDEAKSEKKSTSVLKLKLPRLLDGCQFKNHTYAIGEKFYDGCEASCLCEGVGKISCLPRCSLQDTSGHTCKEVPDPNDPCCYIVECTPLGIHPIDVKALPIEIKSVEPRNATSARLSFSMMSHGDSPLEVKVQLWIAPVPESNDGALNWTKRIYEIRDMLITEPFTFDINVSSLRPNTEYYLKLMKVPVDGLTQQDSDDVLFSNTVTVKTYPLEVKKTFQGCFHGNHSYEIGEVFFDGCEYKCICRKGGLFECQDRCEVYIDTIGYENCKWGPAADDSCCTVPYCNEPSYTQGPVVPPNSTLAPPSVTICKGTRGESHTVGEVWVEENNCKKKICNCEIHKNGSTIVKCKEGCPSISKKALQSSPNCPFPILITPDDNPCLCPYVFCTNSFNPLQLPGMGCTFKGKHYKVGEEFHDECRSLCHCGPDLEVNCALIECPHHFPPHVTECLEWHIDPNFQPIPPNCCPPPKCKNDGSCRFNGIKINNFQPIPNELLDCGTRCACVNGNVTCENRCRPLGNIPPPNLPCPPALAYKGHIPGDTCCMHWMCREPHPSGRTLENVSIVALNGTTVRVRFTLPSLLVGLVGHAELHYTTNPTIPRPAWLVQKFARPQRLFDTSNIEYYMTKLQPGSTYFFQIRVIMETLRGGPESEVYKLTLPEIFIPPSTTTQSTTTTREEKMKLALLGTEQSVETTTLPSVLVLDTNMKVDSIKTNSVNVTWRMFEPQEKKLIDGLLLKYKLKDETSSEWKRTPIIHREVTSYKISDLQPSTSYMIEMEFKNLPDIPTHVMSDTPMEVKTLPQVTEEHTFVVALHVDKVGPYSTELSLSGAPSPLEKYVHVVRLVYRNQSDSSQHYLFKIPEEHLTLEKLRPASRYTIWAEIFLINGKTITSNTLDVTTKVEPLLLSSSDNSSEQVIVNDPEALQENQSSTNTYSKAYYVALIIVAIIAGVTGLGFIILLILLMKKQSSAKAPISKAPSKTDYDNPTFKSYDAEGLEQKSGNGQA</sequence>
<protein>
    <submittedName>
        <fullName evidence="6">Epidermal cell surface receptor isoform X1</fullName>
    </submittedName>
</protein>
<reference evidence="6" key="1">
    <citation type="submission" date="2025-08" db="UniProtKB">
        <authorList>
            <consortium name="RefSeq"/>
        </authorList>
    </citation>
    <scope>IDENTIFICATION</scope>
    <source>
        <tissue evidence="6">Muscle</tissue>
    </source>
</reference>
<dbReference type="InterPro" id="IPR050941">
    <property type="entry name" value="CCN"/>
</dbReference>
<dbReference type="InterPro" id="IPR013783">
    <property type="entry name" value="Ig-like_fold"/>
</dbReference>
<dbReference type="PROSITE" id="PS01208">
    <property type="entry name" value="VWFC_1"/>
    <property type="match status" value="1"/>
</dbReference>
<feature type="transmembrane region" description="Helical" evidence="3">
    <location>
        <begin position="1078"/>
        <end position="1104"/>
    </location>
</feature>
<dbReference type="SMART" id="SM00214">
    <property type="entry name" value="VWC"/>
    <property type="match status" value="4"/>
</dbReference>
<proteinExistence type="predicted"/>
<feature type="compositionally biased region" description="Low complexity" evidence="2">
    <location>
        <begin position="1112"/>
        <end position="1121"/>
    </location>
</feature>
<organism evidence="5 6">
    <name type="scientific">Limulus polyphemus</name>
    <name type="common">Atlantic horseshoe crab</name>
    <dbReference type="NCBI Taxonomy" id="6850"/>
    <lineage>
        <taxon>Eukaryota</taxon>
        <taxon>Metazoa</taxon>
        <taxon>Ecdysozoa</taxon>
        <taxon>Arthropoda</taxon>
        <taxon>Chelicerata</taxon>
        <taxon>Merostomata</taxon>
        <taxon>Xiphosura</taxon>
        <taxon>Limulidae</taxon>
        <taxon>Limulus</taxon>
    </lineage>
</organism>
<dbReference type="GeneID" id="106462485"/>
<feature type="region of interest" description="Disordered" evidence="2">
    <location>
        <begin position="1"/>
        <end position="104"/>
    </location>
</feature>
<dbReference type="PROSITE" id="PS50853">
    <property type="entry name" value="FN3"/>
    <property type="match status" value="2"/>
</dbReference>
<feature type="domain" description="Fibronectin type-III" evidence="4">
    <location>
        <begin position="701"/>
        <end position="804"/>
    </location>
</feature>
<gene>
    <name evidence="6" type="primary">LOC106462485</name>
</gene>
<feature type="region of interest" description="Disordered" evidence="2">
    <location>
        <begin position="1112"/>
        <end position="1146"/>
    </location>
</feature>
<keyword evidence="5" id="KW-1185">Reference proteome</keyword>
<feature type="domain" description="Fibronectin type-III" evidence="4">
    <location>
        <begin position="845"/>
        <end position="944"/>
    </location>
</feature>
<dbReference type="Gene3D" id="2.60.40.10">
    <property type="entry name" value="Immunoglobulins"/>
    <property type="match status" value="2"/>
</dbReference>
<keyword evidence="1" id="KW-0732">Signal</keyword>
<dbReference type="Proteomes" id="UP000694941">
    <property type="component" value="Unplaced"/>
</dbReference>
<dbReference type="InterPro" id="IPR001007">
    <property type="entry name" value="VWF_dom"/>
</dbReference>
<name>A0ABM1BA27_LIMPO</name>
<feature type="compositionally biased region" description="Basic and acidic residues" evidence="2">
    <location>
        <begin position="41"/>
        <end position="54"/>
    </location>
</feature>
<evidence type="ECO:0000313" key="6">
    <source>
        <dbReference type="RefSeq" id="XP_013777865.2"/>
    </source>
</evidence>
<accession>A0ABM1BA27</accession>
<keyword evidence="3" id="KW-1133">Transmembrane helix</keyword>